<dbReference type="KEGG" id="pph:Ppha_1684"/>
<dbReference type="PROSITE" id="PS01228">
    <property type="entry name" value="COF_1"/>
    <property type="match status" value="1"/>
</dbReference>
<organism evidence="5 6">
    <name type="scientific">Pelodictyon phaeoclathratiforme (strain DSM 5477 / BU-1)</name>
    <dbReference type="NCBI Taxonomy" id="324925"/>
    <lineage>
        <taxon>Bacteria</taxon>
        <taxon>Pseudomonadati</taxon>
        <taxon>Chlorobiota</taxon>
        <taxon>Chlorobiia</taxon>
        <taxon>Chlorobiales</taxon>
        <taxon>Chlorobiaceae</taxon>
        <taxon>Chlorobium/Pelodictyon group</taxon>
        <taxon>Pelodictyon</taxon>
    </lineage>
</organism>
<evidence type="ECO:0000256" key="1">
    <source>
        <dbReference type="ARBA" id="ARBA00000830"/>
    </source>
</evidence>
<comment type="catalytic activity">
    <reaction evidence="1">
        <text>2-phosphoglycolate + H2O = glycolate + phosphate</text>
        <dbReference type="Rhea" id="RHEA:14369"/>
        <dbReference type="ChEBI" id="CHEBI:15377"/>
        <dbReference type="ChEBI" id="CHEBI:29805"/>
        <dbReference type="ChEBI" id="CHEBI:43474"/>
        <dbReference type="ChEBI" id="CHEBI:58033"/>
        <dbReference type="EC" id="3.1.3.18"/>
    </reaction>
</comment>
<reference evidence="5 6" key="1">
    <citation type="submission" date="2008-06" db="EMBL/GenBank/DDBJ databases">
        <title>Complete sequence of Pelodictyon phaeoclathratiforme BU-1.</title>
        <authorList>
            <consortium name="US DOE Joint Genome Institute"/>
            <person name="Lucas S."/>
            <person name="Copeland A."/>
            <person name="Lapidus A."/>
            <person name="Glavina del Rio T."/>
            <person name="Dalin E."/>
            <person name="Tice H."/>
            <person name="Bruce D."/>
            <person name="Goodwin L."/>
            <person name="Pitluck S."/>
            <person name="Schmutz J."/>
            <person name="Larimer F."/>
            <person name="Land M."/>
            <person name="Hauser L."/>
            <person name="Kyrpides N."/>
            <person name="Mikhailova N."/>
            <person name="Liu Z."/>
            <person name="Li T."/>
            <person name="Zhao F."/>
            <person name="Overmann J."/>
            <person name="Bryant D.A."/>
            <person name="Richardson P."/>
        </authorList>
    </citation>
    <scope>NUCLEOTIDE SEQUENCE [LARGE SCALE GENOMIC DNA]</scope>
    <source>
        <strain evidence="6">DSM 5477 / BU-1</strain>
    </source>
</reference>
<evidence type="ECO:0000313" key="5">
    <source>
        <dbReference type="EMBL" id="ACF43920.1"/>
    </source>
</evidence>
<dbReference type="GO" id="GO:0006281">
    <property type="term" value="P:DNA repair"/>
    <property type="evidence" value="ECO:0007669"/>
    <property type="project" value="TreeGrafter"/>
</dbReference>
<dbReference type="PANTHER" id="PTHR43434:SF1">
    <property type="entry name" value="PHOSPHOGLYCOLATE PHOSPHATASE"/>
    <property type="match status" value="1"/>
</dbReference>
<evidence type="ECO:0000256" key="3">
    <source>
        <dbReference type="ARBA" id="ARBA00006171"/>
    </source>
</evidence>
<accession>B4SAX4</accession>
<dbReference type="SFLD" id="SFLDS00003">
    <property type="entry name" value="Haloacid_Dehalogenase"/>
    <property type="match status" value="1"/>
</dbReference>
<comment type="similarity">
    <text evidence="3">Belongs to the HAD-like hydrolase superfamily. CbbY/CbbZ/Gph/YieH family.</text>
</comment>
<dbReference type="SUPFAM" id="SSF56784">
    <property type="entry name" value="HAD-like"/>
    <property type="match status" value="1"/>
</dbReference>
<dbReference type="Proteomes" id="UP000002724">
    <property type="component" value="Chromosome"/>
</dbReference>
<dbReference type="InterPro" id="IPR023214">
    <property type="entry name" value="HAD_sf"/>
</dbReference>
<gene>
    <name evidence="5" type="ordered locus">Ppha_1684</name>
</gene>
<protein>
    <recommendedName>
        <fullName evidence="4">phosphoglycolate phosphatase</fullName>
        <ecNumber evidence="4">3.1.3.18</ecNumber>
    </recommendedName>
</protein>
<dbReference type="STRING" id="324925.Ppha_1684"/>
<dbReference type="Gene3D" id="3.40.50.1000">
    <property type="entry name" value="HAD superfamily/HAD-like"/>
    <property type="match status" value="1"/>
</dbReference>
<dbReference type="eggNOG" id="COG0546">
    <property type="taxonomic scope" value="Bacteria"/>
</dbReference>
<dbReference type="Pfam" id="PF13419">
    <property type="entry name" value="HAD_2"/>
    <property type="match status" value="1"/>
</dbReference>
<dbReference type="EC" id="3.1.3.18" evidence="4"/>
<dbReference type="OrthoDB" id="9807630at2"/>
<dbReference type="InterPro" id="IPR023198">
    <property type="entry name" value="PGP-like_dom2"/>
</dbReference>
<dbReference type="Gene3D" id="1.10.150.240">
    <property type="entry name" value="Putative phosphatase, domain 2"/>
    <property type="match status" value="1"/>
</dbReference>
<keyword evidence="6" id="KW-1185">Reference proteome</keyword>
<dbReference type="SFLD" id="SFLDG01135">
    <property type="entry name" value="C1.5.6:_HAD__Beta-PGM__Phospha"/>
    <property type="match status" value="1"/>
</dbReference>
<dbReference type="InterPro" id="IPR050155">
    <property type="entry name" value="HAD-like_hydrolase_sf"/>
</dbReference>
<dbReference type="InterPro" id="IPR006439">
    <property type="entry name" value="HAD-SF_hydro_IA"/>
</dbReference>
<dbReference type="HOGENOM" id="CLU_045011_19_1_10"/>
<dbReference type="GO" id="GO:0005829">
    <property type="term" value="C:cytosol"/>
    <property type="evidence" value="ECO:0007669"/>
    <property type="project" value="TreeGrafter"/>
</dbReference>
<dbReference type="PANTHER" id="PTHR43434">
    <property type="entry name" value="PHOSPHOGLYCOLATE PHOSPHATASE"/>
    <property type="match status" value="1"/>
</dbReference>
<proteinExistence type="inferred from homology"/>
<dbReference type="InterPro" id="IPR036412">
    <property type="entry name" value="HAD-like_sf"/>
</dbReference>
<sequence>MTFKAVIFDLDGTLLNTLQDIVNTLNTVLAQHDYPIHTLDECRFLVGHGMRELVKKALPEEAGTEEIIDLMLKDLMMHYADNWNRYSRPYPGISTLLDKLTERGIKKAILSNKANHFTRLCAEELLKEWNFDVVMGHHSGIAHKPDPEGALLVARMLNEEPGSILYVGDSGIDMLTATRAGMYPLGVLWGFRPESELLEFGAKTVVQHPEEIITLLEEIL</sequence>
<dbReference type="PRINTS" id="PR00413">
    <property type="entry name" value="HADHALOGNASE"/>
</dbReference>
<evidence type="ECO:0000313" key="6">
    <source>
        <dbReference type="Proteomes" id="UP000002724"/>
    </source>
</evidence>
<dbReference type="InterPro" id="IPR041492">
    <property type="entry name" value="HAD_2"/>
</dbReference>
<comment type="pathway">
    <text evidence="2">Organic acid metabolism; glycolate biosynthesis; glycolate from 2-phosphoglycolate: step 1/1.</text>
</comment>
<evidence type="ECO:0000256" key="4">
    <source>
        <dbReference type="ARBA" id="ARBA00013078"/>
    </source>
</evidence>
<dbReference type="EMBL" id="CP001110">
    <property type="protein sequence ID" value="ACF43920.1"/>
    <property type="molecule type" value="Genomic_DNA"/>
</dbReference>
<dbReference type="AlphaFoldDB" id="B4SAX4"/>
<dbReference type="SFLD" id="SFLDG01129">
    <property type="entry name" value="C1.5:_HAD__Beta-PGM__Phosphata"/>
    <property type="match status" value="1"/>
</dbReference>
<dbReference type="RefSeq" id="WP_012508407.1">
    <property type="nucleotide sequence ID" value="NC_011060.1"/>
</dbReference>
<dbReference type="GO" id="GO:0008967">
    <property type="term" value="F:phosphoglycolate phosphatase activity"/>
    <property type="evidence" value="ECO:0007669"/>
    <property type="project" value="UniProtKB-EC"/>
</dbReference>
<keyword evidence="5" id="KW-0378">Hydrolase</keyword>
<name>B4SAX4_PELPB</name>
<dbReference type="NCBIfam" id="TIGR01549">
    <property type="entry name" value="HAD-SF-IA-v1"/>
    <property type="match status" value="1"/>
</dbReference>
<evidence type="ECO:0000256" key="2">
    <source>
        <dbReference type="ARBA" id="ARBA00004818"/>
    </source>
</evidence>